<name>A0AAV5VED2_9BILA</name>
<dbReference type="EMBL" id="BTSY01000002">
    <property type="protein sequence ID" value="GMT16945.1"/>
    <property type="molecule type" value="Genomic_DNA"/>
</dbReference>
<evidence type="ECO:0000313" key="1">
    <source>
        <dbReference type="EMBL" id="GMT16945.1"/>
    </source>
</evidence>
<dbReference type="Proteomes" id="UP001432322">
    <property type="component" value="Unassembled WGS sequence"/>
</dbReference>
<protein>
    <submittedName>
        <fullName evidence="1">Uncharacterized protein</fullName>
    </submittedName>
</protein>
<feature type="non-terminal residue" evidence="1">
    <location>
        <position position="1"/>
    </location>
</feature>
<proteinExistence type="predicted"/>
<sequence length="81" mass="9597">EKRDWSERKERERKDGRHCNVRPGVIPTHFFHLHTTGSVFLLCSFRFHSDRPLSLLLCRWVQSLHGLSGRLLRRATTRSSQ</sequence>
<organism evidence="1 2">
    <name type="scientific">Pristionchus fissidentatus</name>
    <dbReference type="NCBI Taxonomy" id="1538716"/>
    <lineage>
        <taxon>Eukaryota</taxon>
        <taxon>Metazoa</taxon>
        <taxon>Ecdysozoa</taxon>
        <taxon>Nematoda</taxon>
        <taxon>Chromadorea</taxon>
        <taxon>Rhabditida</taxon>
        <taxon>Rhabditina</taxon>
        <taxon>Diplogasteromorpha</taxon>
        <taxon>Diplogasteroidea</taxon>
        <taxon>Neodiplogasteridae</taxon>
        <taxon>Pristionchus</taxon>
    </lineage>
</organism>
<accession>A0AAV5VED2</accession>
<comment type="caution">
    <text evidence="1">The sequence shown here is derived from an EMBL/GenBank/DDBJ whole genome shotgun (WGS) entry which is preliminary data.</text>
</comment>
<dbReference type="AlphaFoldDB" id="A0AAV5VED2"/>
<evidence type="ECO:0000313" key="2">
    <source>
        <dbReference type="Proteomes" id="UP001432322"/>
    </source>
</evidence>
<keyword evidence="2" id="KW-1185">Reference proteome</keyword>
<gene>
    <name evidence="1" type="ORF">PFISCL1PPCAC_8242</name>
</gene>
<reference evidence="1" key="1">
    <citation type="submission" date="2023-10" db="EMBL/GenBank/DDBJ databases">
        <title>Genome assembly of Pristionchus species.</title>
        <authorList>
            <person name="Yoshida K."/>
            <person name="Sommer R.J."/>
        </authorList>
    </citation>
    <scope>NUCLEOTIDE SEQUENCE</scope>
    <source>
        <strain evidence="1">RS5133</strain>
    </source>
</reference>